<dbReference type="EMBL" id="FNHW01000001">
    <property type="protein sequence ID" value="SDN06618.1"/>
    <property type="molecule type" value="Genomic_DNA"/>
</dbReference>
<dbReference type="Proteomes" id="UP000199544">
    <property type="component" value="Unassembled WGS sequence"/>
</dbReference>
<keyword evidence="3" id="KW-1185">Reference proteome</keyword>
<keyword evidence="1" id="KW-1133">Transmembrane helix</keyword>
<protein>
    <submittedName>
        <fullName evidence="2">Transporter family-2 protein</fullName>
    </submittedName>
</protein>
<name>A0A1G9YBX5_9BACL</name>
<dbReference type="RefSeq" id="WP_090236081.1">
    <property type="nucleotide sequence ID" value="NZ_FNHW01000001.1"/>
</dbReference>
<proteinExistence type="predicted"/>
<reference evidence="3" key="1">
    <citation type="submission" date="2016-10" db="EMBL/GenBank/DDBJ databases">
        <authorList>
            <person name="Varghese N."/>
            <person name="Submissions S."/>
        </authorList>
    </citation>
    <scope>NUCLEOTIDE SEQUENCE [LARGE SCALE GENOMIC DNA]</scope>
    <source>
        <strain evidence="3">CGMCC 1.6854</strain>
    </source>
</reference>
<evidence type="ECO:0000313" key="3">
    <source>
        <dbReference type="Proteomes" id="UP000199544"/>
    </source>
</evidence>
<dbReference type="PANTHER" id="PTHR34821:SF2">
    <property type="entry name" value="INNER MEMBRANE PROTEIN YDCZ"/>
    <property type="match status" value="1"/>
</dbReference>
<organism evidence="2 3">
    <name type="scientific">Fictibacillus solisalsi</name>
    <dbReference type="NCBI Taxonomy" id="459525"/>
    <lineage>
        <taxon>Bacteria</taxon>
        <taxon>Bacillati</taxon>
        <taxon>Bacillota</taxon>
        <taxon>Bacilli</taxon>
        <taxon>Bacillales</taxon>
        <taxon>Fictibacillaceae</taxon>
        <taxon>Fictibacillus</taxon>
    </lineage>
</organism>
<dbReference type="AlphaFoldDB" id="A0A1G9YBX5"/>
<dbReference type="OrthoDB" id="7864805at2"/>
<dbReference type="InterPro" id="IPR006750">
    <property type="entry name" value="YdcZ"/>
</dbReference>
<evidence type="ECO:0000313" key="2">
    <source>
        <dbReference type="EMBL" id="SDN06618.1"/>
    </source>
</evidence>
<dbReference type="Pfam" id="PF04657">
    <property type="entry name" value="DMT_YdcZ"/>
    <property type="match status" value="1"/>
</dbReference>
<feature type="transmembrane region" description="Helical" evidence="1">
    <location>
        <begin position="38"/>
        <end position="59"/>
    </location>
</feature>
<evidence type="ECO:0000256" key="1">
    <source>
        <dbReference type="SAM" id="Phobius"/>
    </source>
</evidence>
<sequence length="148" mass="15563">MQMNNWLFLLLSIGGGAGLAFQAGVNSQLGKKIGKIEVAFLAYSVGAAALLLLMLVLGKGDPSAMSSFPKWKLFVGVLGAAYIFATILCIPKIGTASTIVAAMVGQVIIGLIIDHFGLFGAQENPITLSRSIGFILLLFSLFLLFLKG</sequence>
<keyword evidence="1" id="KW-0812">Transmembrane</keyword>
<keyword evidence="1" id="KW-0472">Membrane</keyword>
<gene>
    <name evidence="2" type="ORF">SAMN04488137_3333</name>
</gene>
<feature type="transmembrane region" description="Helical" evidence="1">
    <location>
        <begin position="71"/>
        <end position="93"/>
    </location>
</feature>
<dbReference type="GO" id="GO:0005886">
    <property type="term" value="C:plasma membrane"/>
    <property type="evidence" value="ECO:0007669"/>
    <property type="project" value="TreeGrafter"/>
</dbReference>
<dbReference type="PANTHER" id="PTHR34821">
    <property type="entry name" value="INNER MEMBRANE PROTEIN YDCZ"/>
    <property type="match status" value="1"/>
</dbReference>
<feature type="transmembrane region" description="Helical" evidence="1">
    <location>
        <begin position="128"/>
        <end position="146"/>
    </location>
</feature>
<accession>A0A1G9YBX5</accession>
<feature type="transmembrane region" description="Helical" evidence="1">
    <location>
        <begin position="99"/>
        <end position="121"/>
    </location>
</feature>
<dbReference type="STRING" id="459525.SAMN04488137_3333"/>